<protein>
    <recommendedName>
        <fullName evidence="3">Helicase-associated domain-containing protein</fullName>
    </recommendedName>
</protein>
<dbReference type="EMBL" id="AP027141">
    <property type="protein sequence ID" value="BDV32250.1"/>
    <property type="molecule type" value="Genomic_DNA"/>
</dbReference>
<name>A0ABM8E3D0_9MICO</name>
<evidence type="ECO:0000313" key="1">
    <source>
        <dbReference type="EMBL" id="BDV32250.1"/>
    </source>
</evidence>
<gene>
    <name evidence="1" type="ORF">Microterr_29100</name>
</gene>
<sequence length="147" mass="17035">MFGMHTRQTPDTAHQDWWIRYDAVALVAHELGRLPRLSDGVLPAMVSWLANQRRNVGLTPEKRAALEALPGWSWDPRDDAWIARAEDLQLFIQERGRAPRIRSEGEERKLAYWHSQQRVALSDGRLRADRVAAFRYAIRGLRENPVK</sequence>
<organism evidence="1 2">
    <name type="scientific">Microbacterium terricola</name>
    <dbReference type="NCBI Taxonomy" id="344163"/>
    <lineage>
        <taxon>Bacteria</taxon>
        <taxon>Bacillati</taxon>
        <taxon>Actinomycetota</taxon>
        <taxon>Actinomycetes</taxon>
        <taxon>Micrococcales</taxon>
        <taxon>Microbacteriaceae</taxon>
        <taxon>Microbacterium</taxon>
    </lineage>
</organism>
<reference evidence="1 2" key="1">
    <citation type="submission" date="2022-12" db="EMBL/GenBank/DDBJ databases">
        <title>Microbacterium terricola strain KV-448 chromosome, complete genome.</title>
        <authorList>
            <person name="Oshima T."/>
            <person name="Moriya T."/>
            <person name="Bessho Y."/>
        </authorList>
    </citation>
    <scope>NUCLEOTIDE SEQUENCE [LARGE SCALE GENOMIC DNA]</scope>
    <source>
        <strain evidence="1 2">KV-448</strain>
    </source>
</reference>
<proteinExistence type="predicted"/>
<evidence type="ECO:0000313" key="2">
    <source>
        <dbReference type="Proteomes" id="UP001317779"/>
    </source>
</evidence>
<dbReference type="Gene3D" id="6.10.140.530">
    <property type="match status" value="1"/>
</dbReference>
<dbReference type="RefSeq" id="WP_344046219.1">
    <property type="nucleotide sequence ID" value="NZ_BAAAOI010000001.1"/>
</dbReference>
<dbReference type="Proteomes" id="UP001317779">
    <property type="component" value="Chromosome"/>
</dbReference>
<accession>A0ABM8E3D0</accession>
<keyword evidence="2" id="KW-1185">Reference proteome</keyword>
<evidence type="ECO:0008006" key="3">
    <source>
        <dbReference type="Google" id="ProtNLM"/>
    </source>
</evidence>